<protein>
    <submittedName>
        <fullName evidence="2">Uncharacterized protein</fullName>
    </submittedName>
</protein>
<gene>
    <name evidence="2" type="ORF">FEM03_18905</name>
</gene>
<evidence type="ECO:0000256" key="1">
    <source>
        <dbReference type="SAM" id="MobiDB-lite"/>
    </source>
</evidence>
<keyword evidence="3" id="KW-1185">Reference proteome</keyword>
<comment type="caution">
    <text evidence="2">The sequence shown here is derived from an EMBL/GenBank/DDBJ whole genome shotgun (WGS) entry which is preliminary data.</text>
</comment>
<evidence type="ECO:0000313" key="3">
    <source>
        <dbReference type="Proteomes" id="UP000306196"/>
    </source>
</evidence>
<reference evidence="2 3" key="1">
    <citation type="submission" date="2019-05" db="EMBL/GenBank/DDBJ databases">
        <title>Verrucobacter flavum gen. nov., sp. nov. a new member of the family Verrucomicrobiaceae.</title>
        <authorList>
            <person name="Szuroczki S."/>
            <person name="Abbaszade G."/>
            <person name="Szabo A."/>
            <person name="Felfoldi T."/>
            <person name="Schumann P."/>
            <person name="Boka K."/>
            <person name="Keki Z."/>
            <person name="Toumi M."/>
            <person name="Toth E."/>
        </authorList>
    </citation>
    <scope>NUCLEOTIDE SEQUENCE [LARGE SCALE GENOMIC DNA]</scope>
    <source>
        <strain evidence="2 3">MG-N-17</strain>
    </source>
</reference>
<dbReference type="AlphaFoldDB" id="A0A5R8KA26"/>
<accession>A0A5R8KA26</accession>
<evidence type="ECO:0000313" key="2">
    <source>
        <dbReference type="EMBL" id="TLD69170.1"/>
    </source>
</evidence>
<sequence length="134" mass="14481">MTRHLYLLALFQLVGGPLVLVAVMTMGKLVSTEVQQQGTITAAVISTLGDQTTWQSVADAMTQYHSTATTSLPTPQDPFLPSLDIQEKKIFAIAWSPVKLPVHHLPIQDHISEPKAPPGPTWSIAPPSPPPRSV</sequence>
<dbReference type="Proteomes" id="UP000306196">
    <property type="component" value="Unassembled WGS sequence"/>
</dbReference>
<dbReference type="RefSeq" id="WP_138087856.1">
    <property type="nucleotide sequence ID" value="NZ_VAUV01000015.1"/>
</dbReference>
<proteinExistence type="predicted"/>
<dbReference type="OrthoDB" id="200191at2"/>
<feature type="compositionally biased region" description="Pro residues" evidence="1">
    <location>
        <begin position="115"/>
        <end position="134"/>
    </location>
</feature>
<feature type="region of interest" description="Disordered" evidence="1">
    <location>
        <begin position="109"/>
        <end position="134"/>
    </location>
</feature>
<organism evidence="2 3">
    <name type="scientific">Phragmitibacter flavus</name>
    <dbReference type="NCBI Taxonomy" id="2576071"/>
    <lineage>
        <taxon>Bacteria</taxon>
        <taxon>Pseudomonadati</taxon>
        <taxon>Verrucomicrobiota</taxon>
        <taxon>Verrucomicrobiia</taxon>
        <taxon>Verrucomicrobiales</taxon>
        <taxon>Verrucomicrobiaceae</taxon>
        <taxon>Phragmitibacter</taxon>
    </lineage>
</organism>
<name>A0A5R8KA26_9BACT</name>
<dbReference type="EMBL" id="VAUV01000015">
    <property type="protein sequence ID" value="TLD69170.1"/>
    <property type="molecule type" value="Genomic_DNA"/>
</dbReference>